<gene>
    <name evidence="1" type="ORF">Syun_031009</name>
</gene>
<proteinExistence type="predicted"/>
<comment type="caution">
    <text evidence="1">The sequence shown here is derived from an EMBL/GenBank/DDBJ whole genome shotgun (WGS) entry which is preliminary data.</text>
</comment>
<protein>
    <submittedName>
        <fullName evidence="1">Uncharacterized protein</fullName>
    </submittedName>
</protein>
<evidence type="ECO:0000313" key="2">
    <source>
        <dbReference type="Proteomes" id="UP001420932"/>
    </source>
</evidence>
<dbReference type="Proteomes" id="UP001420932">
    <property type="component" value="Unassembled WGS sequence"/>
</dbReference>
<name>A0AAP0DZI1_9MAGN</name>
<keyword evidence="2" id="KW-1185">Reference proteome</keyword>
<dbReference type="AlphaFoldDB" id="A0AAP0DZI1"/>
<evidence type="ECO:0000313" key="1">
    <source>
        <dbReference type="EMBL" id="KAK9082027.1"/>
    </source>
</evidence>
<dbReference type="EMBL" id="JBBNAF010000041">
    <property type="protein sequence ID" value="KAK9082027.1"/>
    <property type="molecule type" value="Genomic_DNA"/>
</dbReference>
<accession>A0AAP0DZI1</accession>
<organism evidence="1 2">
    <name type="scientific">Stephania yunnanensis</name>
    <dbReference type="NCBI Taxonomy" id="152371"/>
    <lineage>
        <taxon>Eukaryota</taxon>
        <taxon>Viridiplantae</taxon>
        <taxon>Streptophyta</taxon>
        <taxon>Embryophyta</taxon>
        <taxon>Tracheophyta</taxon>
        <taxon>Spermatophyta</taxon>
        <taxon>Magnoliopsida</taxon>
        <taxon>Ranunculales</taxon>
        <taxon>Menispermaceae</taxon>
        <taxon>Menispermoideae</taxon>
        <taxon>Cissampelideae</taxon>
        <taxon>Stephania</taxon>
    </lineage>
</organism>
<reference evidence="1 2" key="1">
    <citation type="submission" date="2024-01" db="EMBL/GenBank/DDBJ databases">
        <title>Genome assemblies of Stephania.</title>
        <authorList>
            <person name="Yang L."/>
        </authorList>
    </citation>
    <scope>NUCLEOTIDE SEQUENCE [LARGE SCALE GENOMIC DNA]</scope>
    <source>
        <strain evidence="1">YNDBR</strain>
        <tissue evidence="1">Leaf</tissue>
    </source>
</reference>
<sequence length="56" mass="6694">MSQKTPKPNIEVIKPQKEKYRYQKKKHLNWKTLEGFSQIPALVRLKPQQSMNQQSL</sequence>